<protein>
    <submittedName>
        <fullName evidence="1">Uncharacterized protein</fullName>
    </submittedName>
</protein>
<evidence type="ECO:0000313" key="2">
    <source>
        <dbReference type="Proteomes" id="UP000238274"/>
    </source>
</evidence>
<evidence type="ECO:0000313" key="1">
    <source>
        <dbReference type="EMBL" id="POW23517.1"/>
    </source>
</evidence>
<dbReference type="OrthoDB" id="2498957at2759"/>
<keyword evidence="2" id="KW-1185">Reference proteome</keyword>
<comment type="caution">
    <text evidence="1">The sequence shown here is derived from an EMBL/GenBank/DDBJ whole genome shotgun (WGS) entry which is preliminary data.</text>
</comment>
<dbReference type="AlphaFoldDB" id="A0A2S4WP92"/>
<reference evidence="2" key="2">
    <citation type="journal article" date="2018" name="BMC Genomics">
        <title>Genomic insights into host adaptation between the wheat stripe rust pathogen (Puccinia striiformis f. sp. tritici) and the barley stripe rust pathogen (Puccinia striiformis f. sp. hordei).</title>
        <authorList>
            <person name="Xia C."/>
            <person name="Wang M."/>
            <person name="Yin C."/>
            <person name="Cornejo O.E."/>
            <person name="Hulbert S.H."/>
            <person name="Chen X."/>
        </authorList>
    </citation>
    <scope>NUCLEOTIDE SEQUENCE [LARGE SCALE GENOMIC DNA]</scope>
    <source>
        <strain evidence="2">93TX-2</strain>
    </source>
</reference>
<organism evidence="1 2">
    <name type="scientific">Puccinia striiformis</name>
    <dbReference type="NCBI Taxonomy" id="27350"/>
    <lineage>
        <taxon>Eukaryota</taxon>
        <taxon>Fungi</taxon>
        <taxon>Dikarya</taxon>
        <taxon>Basidiomycota</taxon>
        <taxon>Pucciniomycotina</taxon>
        <taxon>Pucciniomycetes</taxon>
        <taxon>Pucciniales</taxon>
        <taxon>Pucciniaceae</taxon>
        <taxon>Puccinia</taxon>
    </lineage>
</organism>
<dbReference type="EMBL" id="PKSM01000001">
    <property type="protein sequence ID" value="POW23517.1"/>
    <property type="molecule type" value="Genomic_DNA"/>
</dbReference>
<reference evidence="1 2" key="1">
    <citation type="submission" date="2017-12" db="EMBL/GenBank/DDBJ databases">
        <title>Gene loss provides genomic basis for host adaptation in cereal stripe rust fungi.</title>
        <authorList>
            <person name="Xia C."/>
        </authorList>
    </citation>
    <scope>NUCLEOTIDE SEQUENCE [LARGE SCALE GENOMIC DNA]</scope>
    <source>
        <strain evidence="1 2">93TX-2</strain>
    </source>
</reference>
<dbReference type="VEuPathDB" id="FungiDB:PSTT_02633"/>
<reference evidence="2" key="3">
    <citation type="journal article" date="2018" name="Mol. Plant Microbe Interact.">
        <title>Genome sequence resources for the wheat stripe rust pathogen (Puccinia striiformis f. sp. tritici) and the barley stripe rust pathogen (Puccinia striiformis f. sp. hordei).</title>
        <authorList>
            <person name="Xia C."/>
            <person name="Wang M."/>
            <person name="Yin C."/>
            <person name="Cornejo O.E."/>
            <person name="Hulbert S.H."/>
            <person name="Chen X."/>
        </authorList>
    </citation>
    <scope>NUCLEOTIDE SEQUENCE [LARGE SCALE GENOMIC DNA]</scope>
    <source>
        <strain evidence="2">93TX-2</strain>
    </source>
</reference>
<accession>A0A2S4WP92</accession>
<gene>
    <name evidence="1" type="ORF">PSHT_00119</name>
</gene>
<sequence length="378" mass="42438">MRDVDSTLARVRKCPARVVDRLRSRASHATRPQPARVIIRTKTISRTSHTTAPPSPLTITIIHHPSTEAERTIEGYWIADLNTEKPQTPIIRLIPVMASAALPGDNISHHLTSPPRVRFDQANVEEEEEQTRLRRGSVSKDLRNQIALRGIIGRNGGLSSLLHGLSKRVNPDLDCCQSRICYQSIVQSFPIRSVNFQTRSEARARATSSRGSVRQSIEHIMEVKIHTIESSEITSSVISGLNDDVLRAGWRRNEPGPLWEQSRELDYDRQAITNIPELDEGDGFDVEEMELDVDSSPAISNDLSSLMMQSDDANESTDQFGALPNFSHLTTALTAPDAQRRFSKTKSMPVGGTFGTRPEQDRFHREFDSTFMRMDVEF</sequence>
<dbReference type="Proteomes" id="UP000238274">
    <property type="component" value="Unassembled WGS sequence"/>
</dbReference>
<name>A0A2S4WP92_9BASI</name>
<proteinExistence type="predicted"/>
<dbReference type="VEuPathDB" id="FungiDB:PSHT_00119"/>